<organism evidence="1">
    <name type="scientific">bioreactor metagenome</name>
    <dbReference type="NCBI Taxonomy" id="1076179"/>
    <lineage>
        <taxon>unclassified sequences</taxon>
        <taxon>metagenomes</taxon>
        <taxon>ecological metagenomes</taxon>
    </lineage>
</organism>
<dbReference type="PROSITE" id="PS51257">
    <property type="entry name" value="PROKAR_LIPOPROTEIN"/>
    <property type="match status" value="1"/>
</dbReference>
<dbReference type="InterPro" id="IPR045607">
    <property type="entry name" value="DUF6452"/>
</dbReference>
<reference evidence="1" key="1">
    <citation type="submission" date="2019-08" db="EMBL/GenBank/DDBJ databases">
        <authorList>
            <person name="Kucharzyk K."/>
            <person name="Murdoch R.W."/>
            <person name="Higgins S."/>
            <person name="Loffler F."/>
        </authorList>
    </citation>
    <scope>NUCLEOTIDE SEQUENCE</scope>
</reference>
<dbReference type="EMBL" id="VSSQ01001916">
    <property type="protein sequence ID" value="MPM12060.1"/>
    <property type="molecule type" value="Genomic_DNA"/>
</dbReference>
<sequence length="154" mass="17379">MKILITSLTLILLLLSSCAQEETCRENKQVLFNIGFYISETTNALNIDSITVFGINNNSITPDSLYKNVKNINKIALPLNNSAEESIFVLNINGTHDTLNVQYSNKEYFISYSCGMVITHHVDTVLSTSHLIKSYRILNRDINTTDVQHLQILL</sequence>
<proteinExistence type="predicted"/>
<protein>
    <recommendedName>
        <fullName evidence="2">Calcium-binding protein P</fullName>
    </recommendedName>
</protein>
<dbReference type="AlphaFoldDB" id="A0A644X7A9"/>
<evidence type="ECO:0000313" key="1">
    <source>
        <dbReference type="EMBL" id="MPM12060.1"/>
    </source>
</evidence>
<comment type="caution">
    <text evidence="1">The sequence shown here is derived from an EMBL/GenBank/DDBJ whole genome shotgun (WGS) entry which is preliminary data.</text>
</comment>
<accession>A0A644X7A9</accession>
<gene>
    <name evidence="1" type="ORF">SDC9_58411</name>
</gene>
<evidence type="ECO:0008006" key="2">
    <source>
        <dbReference type="Google" id="ProtNLM"/>
    </source>
</evidence>
<dbReference type="Pfam" id="PF20050">
    <property type="entry name" value="DUF6452"/>
    <property type="match status" value="1"/>
</dbReference>
<name>A0A644X7A9_9ZZZZ</name>